<feature type="domain" description="Anaphase-promoting complex subunit 4-like WD40" evidence="4">
    <location>
        <begin position="264"/>
        <end position="302"/>
    </location>
</feature>
<gene>
    <name evidence="5" type="ORF">BDV39DRAFT_192009</name>
</gene>
<keyword evidence="2" id="KW-0677">Repeat</keyword>
<feature type="repeat" description="WD" evidence="3">
    <location>
        <begin position="172"/>
        <end position="213"/>
    </location>
</feature>
<dbReference type="Gene3D" id="2.130.10.10">
    <property type="entry name" value="YVTN repeat-like/Quinoprotein amine dehydrogenase"/>
    <property type="match status" value="3"/>
</dbReference>
<evidence type="ECO:0000256" key="3">
    <source>
        <dbReference type="PROSITE-ProRule" id="PRU00221"/>
    </source>
</evidence>
<evidence type="ECO:0000313" key="6">
    <source>
        <dbReference type="Proteomes" id="UP000325945"/>
    </source>
</evidence>
<sequence>MGYMNQPKFMELYAYALESEFQSPDGESAAWAPGHPFHWGQELDKTILRGVGLSLSLSPDDRFLAVGVGKNIHVYSTFTQEDVVTLTGHVDEVSRVFFAPRMIGCGLYTLVSSVEGPIVVWELDRDGKNVSAEKNKKQTTFDGKFASYNAPFKTLPCVHIWDVETKENRYRLFGHADTIMWVATSPDSTLVASISWDGTARIWDADDGTCLQVPGPFGGQMWSGAFSLDSKYIAISQGSPKTVVYVYDIEKAEDISHLEGCEHWARSLDWSPDGKLLAVGASDSSVRVLDPYTGEEKRSAESHGVKFIGAGTKLMFRSTEGFIEVYDFTTNTKQRGGSTSKPICTADSSLLVVSDADGAVRFWRLCE</sequence>
<evidence type="ECO:0000313" key="5">
    <source>
        <dbReference type="EMBL" id="KAE8328394.1"/>
    </source>
</evidence>
<dbReference type="Pfam" id="PF12894">
    <property type="entry name" value="ANAPC4_WD40"/>
    <property type="match status" value="1"/>
</dbReference>
<dbReference type="SUPFAM" id="SSF50978">
    <property type="entry name" value="WD40 repeat-like"/>
    <property type="match status" value="1"/>
</dbReference>
<dbReference type="SMART" id="SM00320">
    <property type="entry name" value="WD40"/>
    <property type="match status" value="5"/>
</dbReference>
<dbReference type="PANTHER" id="PTHR19848:SF8">
    <property type="entry name" value="F-BOX AND WD REPEAT DOMAIN CONTAINING 7"/>
    <property type="match status" value="1"/>
</dbReference>
<dbReference type="Pfam" id="PF00400">
    <property type="entry name" value="WD40"/>
    <property type="match status" value="1"/>
</dbReference>
<dbReference type="PROSITE" id="PS50294">
    <property type="entry name" value="WD_REPEATS_REGION"/>
    <property type="match status" value="1"/>
</dbReference>
<keyword evidence="6" id="KW-1185">Reference proteome</keyword>
<dbReference type="Proteomes" id="UP000325945">
    <property type="component" value="Unassembled WGS sequence"/>
</dbReference>
<name>A0A5N6X5B4_9EURO</name>
<keyword evidence="1 3" id="KW-0853">WD repeat</keyword>
<accession>A0A5N6X5B4</accession>
<proteinExistence type="predicted"/>
<dbReference type="InterPro" id="IPR036322">
    <property type="entry name" value="WD40_repeat_dom_sf"/>
</dbReference>
<dbReference type="InterPro" id="IPR001680">
    <property type="entry name" value="WD40_rpt"/>
</dbReference>
<reference evidence="6" key="1">
    <citation type="submission" date="2019-04" db="EMBL/GenBank/DDBJ databases">
        <title>Friends and foes A comparative genomics studyof 23 Aspergillus species from section Flavi.</title>
        <authorList>
            <consortium name="DOE Joint Genome Institute"/>
            <person name="Kjaerbolling I."/>
            <person name="Vesth T."/>
            <person name="Frisvad J.C."/>
            <person name="Nybo J.L."/>
            <person name="Theobald S."/>
            <person name="Kildgaard S."/>
            <person name="Isbrandt T."/>
            <person name="Kuo A."/>
            <person name="Sato A."/>
            <person name="Lyhne E.K."/>
            <person name="Kogle M.E."/>
            <person name="Wiebenga A."/>
            <person name="Kun R.S."/>
            <person name="Lubbers R.J."/>
            <person name="Makela M.R."/>
            <person name="Barry K."/>
            <person name="Chovatia M."/>
            <person name="Clum A."/>
            <person name="Daum C."/>
            <person name="Haridas S."/>
            <person name="He G."/>
            <person name="LaButti K."/>
            <person name="Lipzen A."/>
            <person name="Mondo S."/>
            <person name="Riley R."/>
            <person name="Salamov A."/>
            <person name="Simmons B.A."/>
            <person name="Magnuson J.K."/>
            <person name="Henrissat B."/>
            <person name="Mortensen U.H."/>
            <person name="Larsen T.O."/>
            <person name="Devries R.P."/>
            <person name="Grigoriev I.V."/>
            <person name="Machida M."/>
            <person name="Baker S.E."/>
            <person name="Andersen M.R."/>
        </authorList>
    </citation>
    <scope>NUCLEOTIDE SEQUENCE [LARGE SCALE GENOMIC DNA]</scope>
    <source>
        <strain evidence="6">CBS 130017</strain>
    </source>
</reference>
<protein>
    <submittedName>
        <fullName evidence="5">WD40-repeat-containing domain protein</fullName>
    </submittedName>
</protein>
<organism evidence="5 6">
    <name type="scientific">Aspergillus sergii</name>
    <dbReference type="NCBI Taxonomy" id="1034303"/>
    <lineage>
        <taxon>Eukaryota</taxon>
        <taxon>Fungi</taxon>
        <taxon>Dikarya</taxon>
        <taxon>Ascomycota</taxon>
        <taxon>Pezizomycotina</taxon>
        <taxon>Eurotiomycetes</taxon>
        <taxon>Eurotiomycetidae</taxon>
        <taxon>Eurotiales</taxon>
        <taxon>Aspergillaceae</taxon>
        <taxon>Aspergillus</taxon>
        <taxon>Aspergillus subgen. Circumdati</taxon>
    </lineage>
</organism>
<dbReference type="PROSITE" id="PS50082">
    <property type="entry name" value="WD_REPEATS_2"/>
    <property type="match status" value="2"/>
</dbReference>
<dbReference type="PANTHER" id="PTHR19848">
    <property type="entry name" value="WD40 REPEAT PROTEIN"/>
    <property type="match status" value="1"/>
</dbReference>
<dbReference type="AlphaFoldDB" id="A0A5N6X5B4"/>
<evidence type="ECO:0000256" key="2">
    <source>
        <dbReference type="ARBA" id="ARBA00022737"/>
    </source>
</evidence>
<dbReference type="EMBL" id="ML741785">
    <property type="protein sequence ID" value="KAE8328394.1"/>
    <property type="molecule type" value="Genomic_DNA"/>
</dbReference>
<evidence type="ECO:0000256" key="1">
    <source>
        <dbReference type="ARBA" id="ARBA00022574"/>
    </source>
</evidence>
<feature type="repeat" description="WD" evidence="3">
    <location>
        <begin position="258"/>
        <end position="299"/>
    </location>
</feature>
<dbReference type="InterPro" id="IPR024977">
    <property type="entry name" value="Apc4-like_WD40_dom"/>
</dbReference>
<dbReference type="InterPro" id="IPR015943">
    <property type="entry name" value="WD40/YVTN_repeat-like_dom_sf"/>
</dbReference>
<evidence type="ECO:0000259" key="4">
    <source>
        <dbReference type="Pfam" id="PF12894"/>
    </source>
</evidence>